<dbReference type="InterPro" id="IPR036291">
    <property type="entry name" value="NAD(P)-bd_dom_sf"/>
</dbReference>
<evidence type="ECO:0000256" key="2">
    <source>
        <dbReference type="ARBA" id="ARBA00023002"/>
    </source>
</evidence>
<dbReference type="EMBL" id="LQIR01000012">
    <property type="protein sequence ID" value="KUI17898.1"/>
    <property type="molecule type" value="Genomic_DNA"/>
</dbReference>
<dbReference type="InterPro" id="IPR011032">
    <property type="entry name" value="GroES-like_sf"/>
</dbReference>
<protein>
    <submittedName>
        <fullName evidence="4">NADPH:quinone reductase</fullName>
    </submittedName>
</protein>
<dbReference type="InterPro" id="IPR013154">
    <property type="entry name" value="ADH-like_N"/>
</dbReference>
<organism evidence="4 5">
    <name type="scientific">Mycobacterium lehmannii</name>
    <dbReference type="NCBI Taxonomy" id="2048550"/>
    <lineage>
        <taxon>Bacteria</taxon>
        <taxon>Bacillati</taxon>
        <taxon>Actinomycetota</taxon>
        <taxon>Actinomycetes</taxon>
        <taxon>Mycobacteriales</taxon>
        <taxon>Mycobacteriaceae</taxon>
        <taxon>Mycobacterium</taxon>
    </lineage>
</organism>
<dbReference type="FunFam" id="3.40.50.720:FF:000053">
    <property type="entry name" value="Quinone oxidoreductase 1"/>
    <property type="match status" value="1"/>
</dbReference>
<evidence type="ECO:0000259" key="3">
    <source>
        <dbReference type="SMART" id="SM00829"/>
    </source>
</evidence>
<dbReference type="GO" id="GO:0005829">
    <property type="term" value="C:cytosol"/>
    <property type="evidence" value="ECO:0007669"/>
    <property type="project" value="TreeGrafter"/>
</dbReference>
<feature type="domain" description="Enoyl reductase (ER)" evidence="3">
    <location>
        <begin position="10"/>
        <end position="321"/>
    </location>
</feature>
<dbReference type="SUPFAM" id="SSF50129">
    <property type="entry name" value="GroES-like"/>
    <property type="match status" value="1"/>
</dbReference>
<name>A0A101A8W0_9MYCO</name>
<dbReference type="SUPFAM" id="SSF51735">
    <property type="entry name" value="NAD(P)-binding Rossmann-fold domains"/>
    <property type="match status" value="1"/>
</dbReference>
<dbReference type="GO" id="GO:0070402">
    <property type="term" value="F:NADPH binding"/>
    <property type="evidence" value="ECO:0007669"/>
    <property type="project" value="TreeGrafter"/>
</dbReference>
<dbReference type="CDD" id="cd05286">
    <property type="entry name" value="QOR2"/>
    <property type="match status" value="1"/>
</dbReference>
<reference evidence="4 5" key="1">
    <citation type="submission" date="2016-01" db="EMBL/GenBank/DDBJ databases">
        <authorList>
            <consortium name="TB Trials Study Group"/>
            <person name="Sutton G."/>
            <person name="Brinkac L."/>
            <person name="Sanka R."/>
            <person name="Adams M."/>
            <person name="Lau E.L."/>
            <person name="Macaden R."/>
            <person name="Grewal H.M.S."/>
        </authorList>
    </citation>
    <scope>NUCLEOTIDE SEQUENCE [LARGE SCALE GENOMIC DNA]</scope>
    <source>
        <strain evidence="4 5">IS-1744</strain>
    </source>
</reference>
<dbReference type="InterPro" id="IPR020843">
    <property type="entry name" value="ER"/>
</dbReference>
<proteinExistence type="predicted"/>
<dbReference type="Gene3D" id="3.90.180.10">
    <property type="entry name" value="Medium-chain alcohol dehydrogenases, catalytic domain"/>
    <property type="match status" value="1"/>
</dbReference>
<dbReference type="GO" id="GO:0003960">
    <property type="term" value="F:quinone reductase (NADPH) activity"/>
    <property type="evidence" value="ECO:0007669"/>
    <property type="project" value="InterPro"/>
</dbReference>
<evidence type="ECO:0000313" key="5">
    <source>
        <dbReference type="Proteomes" id="UP000053707"/>
    </source>
</evidence>
<dbReference type="RefSeq" id="WP_064395486.1">
    <property type="nucleotide sequence ID" value="NZ_LQIR01000012.1"/>
</dbReference>
<dbReference type="Gene3D" id="3.40.50.720">
    <property type="entry name" value="NAD(P)-binding Rossmann-like Domain"/>
    <property type="match status" value="1"/>
</dbReference>
<dbReference type="InterPro" id="IPR047618">
    <property type="entry name" value="QOR-like"/>
</dbReference>
<dbReference type="InterPro" id="IPR013149">
    <property type="entry name" value="ADH-like_C"/>
</dbReference>
<evidence type="ECO:0000256" key="1">
    <source>
        <dbReference type="ARBA" id="ARBA00022857"/>
    </source>
</evidence>
<dbReference type="Proteomes" id="UP000053707">
    <property type="component" value="Unassembled WGS sequence"/>
</dbReference>
<keyword evidence="1" id="KW-0521">NADP</keyword>
<gene>
    <name evidence="4" type="ORF">AU192_03385</name>
</gene>
<keyword evidence="2" id="KW-0560">Oxidoreductase</keyword>
<dbReference type="Pfam" id="PF08240">
    <property type="entry name" value="ADH_N"/>
    <property type="match status" value="1"/>
</dbReference>
<dbReference type="PANTHER" id="PTHR48106:SF13">
    <property type="entry name" value="QUINONE OXIDOREDUCTASE-RELATED"/>
    <property type="match status" value="1"/>
</dbReference>
<evidence type="ECO:0000313" key="4">
    <source>
        <dbReference type="EMBL" id="KUI17898.1"/>
    </source>
</evidence>
<sequence>MHAIEVAQTGGPEVLTYVEKPQPTPGPGEVLIKAESIGVNFLDTYFRSGQYPRETPFIVGNEVCGTVAAIGEDVAALKVGDRVVTAQANGAYAEYSVAPADFVAYVPEGVAPDAASASLLKGMTAHYLIKSLYPVQQGDSVLVHAGAGGVGLILTQWATSMAVRVITTVSTPEKAELSRQAGAVQVLDYPDDPAAFGAEIKDMTDGGVAAVYDGVGAATFEASLASLRVRGTLALFGASSGPVPPFDPQLLNAAGSLFLTRPTLVHYTRTADEFAWRAGELLDAIASGTLTITVSERYRLADAEQAHRDLQGRKTVGSVVLVP</sequence>
<accession>A0A101A8W0</accession>
<dbReference type="Pfam" id="PF00107">
    <property type="entry name" value="ADH_zinc_N"/>
    <property type="match status" value="1"/>
</dbReference>
<dbReference type="GO" id="GO:0035925">
    <property type="term" value="F:mRNA 3'-UTR AU-rich region binding"/>
    <property type="evidence" value="ECO:0007669"/>
    <property type="project" value="TreeGrafter"/>
</dbReference>
<dbReference type="PANTHER" id="PTHR48106">
    <property type="entry name" value="QUINONE OXIDOREDUCTASE PIG3-RELATED"/>
    <property type="match status" value="1"/>
</dbReference>
<keyword evidence="5" id="KW-1185">Reference proteome</keyword>
<dbReference type="AlphaFoldDB" id="A0A101A8W0"/>
<dbReference type="SMART" id="SM00829">
    <property type="entry name" value="PKS_ER"/>
    <property type="match status" value="1"/>
</dbReference>
<comment type="caution">
    <text evidence="4">The sequence shown here is derived from an EMBL/GenBank/DDBJ whole genome shotgun (WGS) entry which is preliminary data.</text>
</comment>